<dbReference type="RefSeq" id="WP_379956871.1">
    <property type="nucleotide sequence ID" value="NZ_JAUYVI010000005.1"/>
</dbReference>
<evidence type="ECO:0000313" key="2">
    <source>
        <dbReference type="Proteomes" id="UP001230156"/>
    </source>
</evidence>
<dbReference type="PANTHER" id="PTHR30432">
    <property type="entry name" value="TRANSCRIPTIONAL REGULATOR MODE"/>
    <property type="match status" value="1"/>
</dbReference>
<dbReference type="PANTHER" id="PTHR30432:SF1">
    <property type="entry name" value="DNA-BINDING TRANSCRIPTIONAL DUAL REGULATOR MODE"/>
    <property type="match status" value="1"/>
</dbReference>
<accession>A0ABU0YN91</accession>
<dbReference type="SUPFAM" id="SSF46785">
    <property type="entry name" value="Winged helix' DNA-binding domain"/>
    <property type="match status" value="1"/>
</dbReference>
<reference evidence="2" key="1">
    <citation type="submission" date="2023-08" db="EMBL/GenBank/DDBJ databases">
        <title>Rhodospirillaceae gen. nov., a novel taxon isolated from the Yangtze River Yuezi River estuary sludge.</title>
        <authorList>
            <person name="Ruan L."/>
        </authorList>
    </citation>
    <scope>NUCLEOTIDE SEQUENCE [LARGE SCALE GENOMIC DNA]</scope>
    <source>
        <strain evidence="2">R-7</strain>
    </source>
</reference>
<name>A0ABU0YN91_9PROT</name>
<dbReference type="Gene3D" id="1.10.10.10">
    <property type="entry name" value="Winged helix-like DNA-binding domain superfamily/Winged helix DNA-binding domain"/>
    <property type="match status" value="1"/>
</dbReference>
<gene>
    <name evidence="1" type="ORF">Q8A70_15900</name>
</gene>
<dbReference type="InterPro" id="IPR036390">
    <property type="entry name" value="WH_DNA-bd_sf"/>
</dbReference>
<sequence length="116" mass="12644">MAEISLRIDLGEDRRFGPGKARLLELIRDTGSISAAGRALGMSYRRAWLLTDALNTMFGRKLVEPQHGGAKGGGARVTDEGIATLEAYRRVEAAAEAALEKERKMFKGGKVRKKAQ</sequence>
<comment type="caution">
    <text evidence="1">The sequence shown here is derived from an EMBL/GenBank/DDBJ whole genome shotgun (WGS) entry which is preliminary data.</text>
</comment>
<protein>
    <submittedName>
        <fullName evidence="1">LysR family transcriptional regulator</fullName>
    </submittedName>
</protein>
<evidence type="ECO:0000313" key="1">
    <source>
        <dbReference type="EMBL" id="MDQ7249171.1"/>
    </source>
</evidence>
<keyword evidence="2" id="KW-1185">Reference proteome</keyword>
<proteinExistence type="predicted"/>
<dbReference type="EMBL" id="JAUYVI010000005">
    <property type="protein sequence ID" value="MDQ7249171.1"/>
    <property type="molecule type" value="Genomic_DNA"/>
</dbReference>
<organism evidence="1 2">
    <name type="scientific">Dongia sedimenti</name>
    <dbReference type="NCBI Taxonomy" id="3064282"/>
    <lineage>
        <taxon>Bacteria</taxon>
        <taxon>Pseudomonadati</taxon>
        <taxon>Pseudomonadota</taxon>
        <taxon>Alphaproteobacteria</taxon>
        <taxon>Rhodospirillales</taxon>
        <taxon>Dongiaceae</taxon>
        <taxon>Dongia</taxon>
    </lineage>
</organism>
<dbReference type="InterPro" id="IPR036388">
    <property type="entry name" value="WH-like_DNA-bd_sf"/>
</dbReference>
<dbReference type="Proteomes" id="UP001230156">
    <property type="component" value="Unassembled WGS sequence"/>
</dbReference>
<dbReference type="InterPro" id="IPR051815">
    <property type="entry name" value="Molybdate_resp_trans_reg"/>
</dbReference>